<organism evidence="1 2">
    <name type="scientific">Colocasia esculenta</name>
    <name type="common">Wild taro</name>
    <name type="synonym">Arum esculentum</name>
    <dbReference type="NCBI Taxonomy" id="4460"/>
    <lineage>
        <taxon>Eukaryota</taxon>
        <taxon>Viridiplantae</taxon>
        <taxon>Streptophyta</taxon>
        <taxon>Embryophyta</taxon>
        <taxon>Tracheophyta</taxon>
        <taxon>Spermatophyta</taxon>
        <taxon>Magnoliopsida</taxon>
        <taxon>Liliopsida</taxon>
        <taxon>Araceae</taxon>
        <taxon>Aroideae</taxon>
        <taxon>Colocasieae</taxon>
        <taxon>Colocasia</taxon>
    </lineage>
</organism>
<reference evidence="1" key="1">
    <citation type="submission" date="2017-07" db="EMBL/GenBank/DDBJ databases">
        <title>Taro Niue Genome Assembly and Annotation.</title>
        <authorList>
            <person name="Atibalentja N."/>
            <person name="Keating K."/>
            <person name="Fields C.J."/>
        </authorList>
    </citation>
    <scope>NUCLEOTIDE SEQUENCE</scope>
    <source>
        <strain evidence="1">Niue_2</strain>
        <tissue evidence="1">Leaf</tissue>
    </source>
</reference>
<dbReference type="AlphaFoldDB" id="A0A843X8D2"/>
<gene>
    <name evidence="1" type="ORF">Taro_048530</name>
</gene>
<comment type="caution">
    <text evidence="1">The sequence shown here is derived from an EMBL/GenBank/DDBJ whole genome shotgun (WGS) entry which is preliminary data.</text>
</comment>
<proteinExistence type="predicted"/>
<dbReference type="Proteomes" id="UP000652761">
    <property type="component" value="Unassembled WGS sequence"/>
</dbReference>
<accession>A0A843X8D2</accession>
<name>A0A843X8D2_COLES</name>
<protein>
    <submittedName>
        <fullName evidence="1">Uncharacterized protein</fullName>
    </submittedName>
</protein>
<keyword evidence="2" id="KW-1185">Reference proteome</keyword>
<evidence type="ECO:0000313" key="2">
    <source>
        <dbReference type="Proteomes" id="UP000652761"/>
    </source>
</evidence>
<sequence length="90" mass="10316">MELFKMVVQMNFKLHLDRFSTSVDSTTVHLSTDPDSFSISRTLNFREKTFRCVAVDRQSMAVDRWVLVVDRCTHGLKSVFCGGIAVDKRT</sequence>
<evidence type="ECO:0000313" key="1">
    <source>
        <dbReference type="EMBL" id="MQM15584.1"/>
    </source>
</evidence>
<dbReference type="EMBL" id="NMUH01006587">
    <property type="protein sequence ID" value="MQM15584.1"/>
    <property type="molecule type" value="Genomic_DNA"/>
</dbReference>